<comment type="caution">
    <text evidence="1">The sequence shown here is derived from an EMBL/GenBank/DDBJ whole genome shotgun (WGS) entry which is preliminary data.</text>
</comment>
<accession>A0A8S4RJQ0</accession>
<gene>
    <name evidence="1" type="primary">jg7353</name>
    <name evidence="1" type="ORF">PAEG_LOCUS13557</name>
</gene>
<organism evidence="1 2">
    <name type="scientific">Pararge aegeria aegeria</name>
    <dbReference type="NCBI Taxonomy" id="348720"/>
    <lineage>
        <taxon>Eukaryota</taxon>
        <taxon>Metazoa</taxon>
        <taxon>Ecdysozoa</taxon>
        <taxon>Arthropoda</taxon>
        <taxon>Hexapoda</taxon>
        <taxon>Insecta</taxon>
        <taxon>Pterygota</taxon>
        <taxon>Neoptera</taxon>
        <taxon>Endopterygota</taxon>
        <taxon>Lepidoptera</taxon>
        <taxon>Glossata</taxon>
        <taxon>Ditrysia</taxon>
        <taxon>Papilionoidea</taxon>
        <taxon>Nymphalidae</taxon>
        <taxon>Satyrinae</taxon>
        <taxon>Satyrini</taxon>
        <taxon>Parargina</taxon>
        <taxon>Pararge</taxon>
    </lineage>
</organism>
<proteinExistence type="predicted"/>
<evidence type="ECO:0000313" key="2">
    <source>
        <dbReference type="Proteomes" id="UP000838756"/>
    </source>
</evidence>
<sequence>MIALRDIIQEAKNGGNTFVWRVLLILVSKVLLFVDELLTFRSNVLLNGEGKHREETCIPASSSQSFQRGEKITIPHSLYGLNPPKSPVPGGVC</sequence>
<dbReference type="EMBL" id="CAKXAJ010025178">
    <property type="protein sequence ID" value="CAH2236064.1"/>
    <property type="molecule type" value="Genomic_DNA"/>
</dbReference>
<reference evidence="1" key="1">
    <citation type="submission" date="2022-03" db="EMBL/GenBank/DDBJ databases">
        <authorList>
            <person name="Lindestad O."/>
        </authorList>
    </citation>
    <scope>NUCLEOTIDE SEQUENCE</scope>
</reference>
<keyword evidence="2" id="KW-1185">Reference proteome</keyword>
<dbReference type="Proteomes" id="UP000838756">
    <property type="component" value="Unassembled WGS sequence"/>
</dbReference>
<dbReference type="AlphaFoldDB" id="A0A8S4RJQ0"/>
<protein>
    <submittedName>
        <fullName evidence="1">Jg7353 protein</fullName>
    </submittedName>
</protein>
<name>A0A8S4RJQ0_9NEOP</name>
<evidence type="ECO:0000313" key="1">
    <source>
        <dbReference type="EMBL" id="CAH2236064.1"/>
    </source>
</evidence>